<organism evidence="1 2">
    <name type="scientific">Pelolinea submarina</name>
    <dbReference type="NCBI Taxonomy" id="913107"/>
    <lineage>
        <taxon>Bacteria</taxon>
        <taxon>Bacillati</taxon>
        <taxon>Chloroflexota</taxon>
        <taxon>Anaerolineae</taxon>
        <taxon>Anaerolineales</taxon>
        <taxon>Anaerolineaceae</taxon>
        <taxon>Pelolinea</taxon>
    </lineage>
</organism>
<accession>A0A347ZSK7</accession>
<protein>
    <submittedName>
        <fullName evidence="1">Uncharacterized protein</fullName>
    </submittedName>
</protein>
<gene>
    <name evidence="1" type="ORF">DFR64_1022</name>
</gene>
<proteinExistence type="predicted"/>
<evidence type="ECO:0000313" key="1">
    <source>
        <dbReference type="EMBL" id="REG11145.1"/>
    </source>
</evidence>
<comment type="caution">
    <text evidence="1">The sequence shown here is derived from an EMBL/GenBank/DDBJ whole genome shotgun (WGS) entry which is preliminary data.</text>
</comment>
<dbReference type="EMBL" id="QUMS01000001">
    <property type="protein sequence ID" value="REG11145.1"/>
    <property type="molecule type" value="Genomic_DNA"/>
</dbReference>
<dbReference type="Proteomes" id="UP000256388">
    <property type="component" value="Unassembled WGS sequence"/>
</dbReference>
<dbReference type="RefSeq" id="WP_116224285.1">
    <property type="nucleotide sequence ID" value="NZ_AP018437.1"/>
</dbReference>
<evidence type="ECO:0000313" key="2">
    <source>
        <dbReference type="Proteomes" id="UP000256388"/>
    </source>
</evidence>
<dbReference type="AlphaFoldDB" id="A0A347ZSK7"/>
<sequence>MRKNKNKIKNAILFFQKIAYFLKKETDYEAESIKDNLVLDFSVLSELYQKGIDGGFRQDIVEMAIEAYEIYKDKDRLWRTPIILSGEALHRLLFEVILQYININGNFPFNKTKKVSLTKEDFSSYKAAQILNDENCLSLNTSINSLYKLGLIDEITYYDMHALRNLRNKAVHGLIMPFLSEEKYKKILSTSDIHELVRLNFENNPKDLLFENYQKYQNYKFRILTEKGKDLYVIEQDRLKIDIENIPSEKRLSAISISLLFAIIKYINSKLPISKTD</sequence>
<keyword evidence="2" id="KW-1185">Reference proteome</keyword>
<name>A0A347ZSK7_9CHLR</name>
<reference evidence="1 2" key="1">
    <citation type="submission" date="2018-08" db="EMBL/GenBank/DDBJ databases">
        <title>Genomic Encyclopedia of Type Strains, Phase IV (KMG-IV): sequencing the most valuable type-strain genomes for metagenomic binning, comparative biology and taxonomic classification.</title>
        <authorList>
            <person name="Goeker M."/>
        </authorList>
    </citation>
    <scope>NUCLEOTIDE SEQUENCE [LARGE SCALE GENOMIC DNA]</scope>
    <source>
        <strain evidence="1 2">DSM 23923</strain>
    </source>
</reference>